<keyword evidence="2" id="KW-1185">Reference proteome</keyword>
<reference evidence="1 2" key="1">
    <citation type="submission" date="2016-10" db="EMBL/GenBank/DDBJ databases">
        <authorList>
            <person name="de Groot N.N."/>
        </authorList>
    </citation>
    <scope>NUCLEOTIDE SEQUENCE [LARGE SCALE GENOMIC DNA]</scope>
    <source>
        <strain evidence="1 2">ATCC BAA-466</strain>
    </source>
</reference>
<dbReference type="STRING" id="120956.SAMN05421791_101187"/>
<dbReference type="InterPro" id="IPR009282">
    <property type="entry name" value="DUF937"/>
</dbReference>
<protein>
    <recommendedName>
        <fullName evidence="3">DUF937 domain-containing protein</fullName>
    </recommendedName>
</protein>
<dbReference type="OrthoDB" id="2136318at2"/>
<proteinExistence type="predicted"/>
<name>A0A1G7PDD5_9LACT</name>
<organism evidence="1 2">
    <name type="scientific">Facklamia miroungae</name>
    <dbReference type="NCBI Taxonomy" id="120956"/>
    <lineage>
        <taxon>Bacteria</taxon>
        <taxon>Bacillati</taxon>
        <taxon>Bacillota</taxon>
        <taxon>Bacilli</taxon>
        <taxon>Lactobacillales</taxon>
        <taxon>Aerococcaceae</taxon>
        <taxon>Facklamia</taxon>
    </lineage>
</organism>
<dbReference type="Pfam" id="PF06078">
    <property type="entry name" value="DUF937"/>
    <property type="match status" value="1"/>
</dbReference>
<accession>A0A1G7PDD5</accession>
<gene>
    <name evidence="1" type="ORF">SAMN05421791_101187</name>
</gene>
<dbReference type="EMBL" id="FNCK01000001">
    <property type="protein sequence ID" value="SDF83480.1"/>
    <property type="molecule type" value="Genomic_DNA"/>
</dbReference>
<dbReference type="AlphaFoldDB" id="A0A1G7PDD5"/>
<dbReference type="RefSeq" id="WP_090288891.1">
    <property type="nucleotide sequence ID" value="NZ_FNCK01000001.1"/>
</dbReference>
<dbReference type="Proteomes" id="UP000199708">
    <property type="component" value="Unassembled WGS sequence"/>
</dbReference>
<sequence length="214" mass="23264">MGLFDSFNPLDILLQGSQSQSNKNLANKAGLDMGDFGKIATIGLPIILSAINKNTQTPEGLDSFDNALAKHEDVKDYNSVDQLTENLDPEDGEKILGHVFEDKQTIIGRIASTLGMSEDAVKRALIVVAPLILKYMADRKKANQLDKEGLQRETSQTVEKVNSSLRERGVAPTSGGNLIDMILGDQAAEDGKNQPEEQPNMKDNILGGILDLFK</sequence>
<evidence type="ECO:0000313" key="2">
    <source>
        <dbReference type="Proteomes" id="UP000199708"/>
    </source>
</evidence>
<evidence type="ECO:0000313" key="1">
    <source>
        <dbReference type="EMBL" id="SDF83480.1"/>
    </source>
</evidence>
<evidence type="ECO:0008006" key="3">
    <source>
        <dbReference type="Google" id="ProtNLM"/>
    </source>
</evidence>